<evidence type="ECO:0000256" key="3">
    <source>
        <dbReference type="SAM" id="MobiDB-lite"/>
    </source>
</evidence>
<feature type="compositionally biased region" description="Basic and acidic residues" evidence="3">
    <location>
        <begin position="263"/>
        <end position="276"/>
    </location>
</feature>
<dbReference type="Pfam" id="PF17918">
    <property type="entry name" value="TetR_C_15"/>
    <property type="match status" value="1"/>
</dbReference>
<evidence type="ECO:0000313" key="6">
    <source>
        <dbReference type="Proteomes" id="UP001602370"/>
    </source>
</evidence>
<name>A0ABW6XS15_9ACTN</name>
<comment type="caution">
    <text evidence="5">The sequence shown here is derived from an EMBL/GenBank/DDBJ whole genome shotgun (WGS) entry which is preliminary data.</text>
</comment>
<protein>
    <submittedName>
        <fullName evidence="5">TetR/AcrR family transcriptional regulator</fullName>
    </submittedName>
</protein>
<dbReference type="InterPro" id="IPR009057">
    <property type="entry name" value="Homeodomain-like_sf"/>
</dbReference>
<evidence type="ECO:0000256" key="1">
    <source>
        <dbReference type="ARBA" id="ARBA00023125"/>
    </source>
</evidence>
<dbReference type="Proteomes" id="UP001602370">
    <property type="component" value="Unassembled WGS sequence"/>
</dbReference>
<dbReference type="PROSITE" id="PS50977">
    <property type="entry name" value="HTH_TETR_2"/>
    <property type="match status" value="1"/>
</dbReference>
<dbReference type="RefSeq" id="WP_388307833.1">
    <property type="nucleotide sequence ID" value="NZ_JBIBDZ010000004.1"/>
</dbReference>
<feature type="compositionally biased region" description="Low complexity" evidence="3">
    <location>
        <begin position="298"/>
        <end position="312"/>
    </location>
</feature>
<dbReference type="InterPro" id="IPR041669">
    <property type="entry name" value="TetR_C_15"/>
</dbReference>
<gene>
    <name evidence="5" type="ORF">ACFY8C_17850</name>
</gene>
<feature type="region of interest" description="Disordered" evidence="3">
    <location>
        <begin position="1"/>
        <end position="24"/>
    </location>
</feature>
<dbReference type="InterPro" id="IPR001647">
    <property type="entry name" value="HTH_TetR"/>
</dbReference>
<evidence type="ECO:0000256" key="2">
    <source>
        <dbReference type="PROSITE-ProRule" id="PRU00335"/>
    </source>
</evidence>
<keyword evidence="6" id="KW-1185">Reference proteome</keyword>
<evidence type="ECO:0000259" key="4">
    <source>
        <dbReference type="PROSITE" id="PS50977"/>
    </source>
</evidence>
<feature type="DNA-binding region" description="H-T-H motif" evidence="2">
    <location>
        <begin position="48"/>
        <end position="67"/>
    </location>
</feature>
<proteinExistence type="predicted"/>
<feature type="compositionally biased region" description="Basic and acidic residues" evidence="3">
    <location>
        <begin position="1"/>
        <end position="12"/>
    </location>
</feature>
<evidence type="ECO:0000313" key="5">
    <source>
        <dbReference type="EMBL" id="MFF5920180.1"/>
    </source>
</evidence>
<keyword evidence="1 2" id="KW-0238">DNA-binding</keyword>
<dbReference type="Gene3D" id="1.10.357.10">
    <property type="entry name" value="Tetracycline Repressor, domain 2"/>
    <property type="match status" value="1"/>
</dbReference>
<dbReference type="SUPFAM" id="SSF46689">
    <property type="entry name" value="Homeodomain-like"/>
    <property type="match status" value="1"/>
</dbReference>
<feature type="compositionally biased region" description="Basic residues" evidence="3">
    <location>
        <begin position="249"/>
        <end position="259"/>
    </location>
</feature>
<dbReference type="EMBL" id="JBIBDZ010000004">
    <property type="protein sequence ID" value="MFF5920180.1"/>
    <property type="molecule type" value="Genomic_DNA"/>
</dbReference>
<organism evidence="5 6">
    <name type="scientific">Streptomyces flavochromogenes</name>
    <dbReference type="NCBI Taxonomy" id="68199"/>
    <lineage>
        <taxon>Bacteria</taxon>
        <taxon>Bacillati</taxon>
        <taxon>Actinomycetota</taxon>
        <taxon>Actinomycetes</taxon>
        <taxon>Kitasatosporales</taxon>
        <taxon>Streptomycetaceae</taxon>
        <taxon>Streptomyces</taxon>
    </lineage>
</organism>
<accession>A0ABW6XS15</accession>
<dbReference type="Pfam" id="PF00440">
    <property type="entry name" value="TetR_N"/>
    <property type="match status" value="1"/>
</dbReference>
<feature type="region of interest" description="Disordered" evidence="3">
    <location>
        <begin position="210"/>
        <end position="312"/>
    </location>
</feature>
<feature type="domain" description="HTH tetR-type" evidence="4">
    <location>
        <begin position="25"/>
        <end position="85"/>
    </location>
</feature>
<reference evidence="5 6" key="1">
    <citation type="submission" date="2024-10" db="EMBL/GenBank/DDBJ databases">
        <title>The Natural Products Discovery Center: Release of the First 8490 Sequenced Strains for Exploring Actinobacteria Biosynthetic Diversity.</title>
        <authorList>
            <person name="Kalkreuter E."/>
            <person name="Kautsar S.A."/>
            <person name="Yang D."/>
            <person name="Bader C.D."/>
            <person name="Teijaro C.N."/>
            <person name="Fluegel L."/>
            <person name="Davis C.M."/>
            <person name="Simpson J.R."/>
            <person name="Lauterbach L."/>
            <person name="Steele A.D."/>
            <person name="Gui C."/>
            <person name="Meng S."/>
            <person name="Li G."/>
            <person name="Viehrig K."/>
            <person name="Ye F."/>
            <person name="Su P."/>
            <person name="Kiefer A.F."/>
            <person name="Nichols A."/>
            <person name="Cepeda A.J."/>
            <person name="Yan W."/>
            <person name="Fan B."/>
            <person name="Jiang Y."/>
            <person name="Adhikari A."/>
            <person name="Zheng C.-J."/>
            <person name="Schuster L."/>
            <person name="Cowan T.M."/>
            <person name="Smanski M.J."/>
            <person name="Chevrette M.G."/>
            <person name="De Carvalho L.P.S."/>
            <person name="Shen B."/>
        </authorList>
    </citation>
    <scope>NUCLEOTIDE SEQUENCE [LARGE SCALE GENOMIC DNA]</scope>
    <source>
        <strain evidence="5 6">NPDC012605</strain>
    </source>
</reference>
<sequence length="312" mass="34566">MRSRIVFEKKSTAQEPARPVQRRGMERRRAILDAAEALLDEQGCEAATLKAVGERAGIPIASVYHCFPDRFQVDAALLQRHVEELDRLIGIGLEGREPRTLREAADAVIDPVRDCFRRHPSSTELWFSAQSATVTDLVRALDEAQTERFLHLLVERRLIAADTPPLVLQVAYEAGIRLLDIAFRATKDGDDATIDEACRLGTAYLETYAPWRSPGGTSRRPRAVVAGWSADRGRRISGPGSTEPPSPRSRPRWPRRRATACRADSRRRGGSVREGRAASATLRAPAVPRTAPREGDVARFPPRAFLRAAGRP</sequence>